<accession>A0A1S8YTM4</accession>
<proteinExistence type="predicted"/>
<comment type="pathway">
    <text evidence="1">Carbohydrate metabolism; D-tagatose 6-phosphate degradation; D-glyceraldehyde 3-phosphate and glycerone phosphate from D-tagatose 6-phosphate: step 2/2.</text>
</comment>
<feature type="binding site" evidence="9">
    <location>
        <position position="182"/>
    </location>
    <ligand>
        <name>dihydroxyacetone phosphate</name>
        <dbReference type="ChEBI" id="CHEBI:57642"/>
    </ligand>
</feature>
<dbReference type="GO" id="GO:0005829">
    <property type="term" value="C:cytosol"/>
    <property type="evidence" value="ECO:0007669"/>
    <property type="project" value="TreeGrafter"/>
</dbReference>
<comment type="cofactor">
    <cofactor evidence="10">
        <name>Zn(2+)</name>
        <dbReference type="ChEBI" id="CHEBI:29105"/>
    </cofactor>
    <text evidence="10">Binds 2 Zn(2+) ions per subunit. One is catalytic and the other provides a structural contribution.</text>
</comment>
<dbReference type="Pfam" id="PF01116">
    <property type="entry name" value="F_bP_aldolase"/>
    <property type="match status" value="1"/>
</dbReference>
<evidence type="ECO:0000256" key="4">
    <source>
        <dbReference type="ARBA" id="ARBA00022833"/>
    </source>
</evidence>
<evidence type="ECO:0000256" key="5">
    <source>
        <dbReference type="ARBA" id="ARBA00023239"/>
    </source>
</evidence>
<dbReference type="GO" id="GO:2001059">
    <property type="term" value="P:D-tagatose 6-phosphate catabolic process"/>
    <property type="evidence" value="ECO:0007669"/>
    <property type="project" value="UniProtKB-UniPathway"/>
</dbReference>
<evidence type="ECO:0000256" key="10">
    <source>
        <dbReference type="PIRSR" id="PIRSR001359-3"/>
    </source>
</evidence>
<reference evidence="11 12" key="1">
    <citation type="submission" date="2016-12" db="EMBL/GenBank/DDBJ databases">
        <title>Izhakiella australiana sp. nov. of genus Izhakiella isolated from Australian desert.</title>
        <authorList>
            <person name="Ji M."/>
        </authorList>
    </citation>
    <scope>NUCLEOTIDE SEQUENCE [LARGE SCALE GENOMIC DNA]</scope>
    <source>
        <strain evidence="11 12">D4N98</strain>
    </source>
</reference>
<keyword evidence="5" id="KW-0456">Lyase</keyword>
<dbReference type="PANTHER" id="PTHR30304:SF0">
    <property type="entry name" value="D-TAGATOSE-1,6-BISPHOSPHATE ALDOLASE SUBUNIT GATY-RELATED"/>
    <property type="match status" value="1"/>
</dbReference>
<dbReference type="FunFam" id="3.20.20.70:FF:000043">
    <property type="entry name" value="D-tagatose-1,6-bisphosphate aldolase subunit GatY"/>
    <property type="match status" value="1"/>
</dbReference>
<dbReference type="UniPathway" id="UPA00704">
    <property type="reaction ID" value="UER00716"/>
</dbReference>
<dbReference type="GO" id="GO:0009025">
    <property type="term" value="F:tagatose-bisphosphate aldolase activity"/>
    <property type="evidence" value="ECO:0007669"/>
    <property type="project" value="UniProtKB-EC"/>
</dbReference>
<dbReference type="AlphaFoldDB" id="A0A1S8YTM4"/>
<evidence type="ECO:0000313" key="12">
    <source>
        <dbReference type="Proteomes" id="UP000190667"/>
    </source>
</evidence>
<dbReference type="OrthoDB" id="9803995at2"/>
<dbReference type="Proteomes" id="UP000190667">
    <property type="component" value="Unassembled WGS sequence"/>
</dbReference>
<dbReference type="GO" id="GO:0008270">
    <property type="term" value="F:zinc ion binding"/>
    <property type="evidence" value="ECO:0007669"/>
    <property type="project" value="InterPro"/>
</dbReference>
<organism evidence="11 12">
    <name type="scientific">Izhakiella australiensis</name>
    <dbReference type="NCBI Taxonomy" id="1926881"/>
    <lineage>
        <taxon>Bacteria</taxon>
        <taxon>Pseudomonadati</taxon>
        <taxon>Pseudomonadota</taxon>
        <taxon>Gammaproteobacteria</taxon>
        <taxon>Enterobacterales</taxon>
        <taxon>Erwiniaceae</taxon>
        <taxon>Izhakiella</taxon>
    </lineage>
</organism>
<dbReference type="PIRSF" id="PIRSF001359">
    <property type="entry name" value="F_bP_aldolase_II"/>
    <property type="match status" value="1"/>
</dbReference>
<dbReference type="InterPro" id="IPR050246">
    <property type="entry name" value="Class_II_FBP_aldolase"/>
</dbReference>
<keyword evidence="3 10" id="KW-0479">Metal-binding</keyword>
<comment type="caution">
    <text evidence="11">The sequence shown here is derived from an EMBL/GenBank/DDBJ whole genome shotgun (WGS) entry which is preliminary data.</text>
</comment>
<feature type="binding site" evidence="10">
    <location>
        <position position="135"/>
    </location>
    <ligand>
        <name>Zn(2+)</name>
        <dbReference type="ChEBI" id="CHEBI:29105"/>
        <label>2</label>
    </ligand>
</feature>
<evidence type="ECO:0000256" key="8">
    <source>
        <dbReference type="PIRSR" id="PIRSR001359-1"/>
    </source>
</evidence>
<dbReference type="NCBIfam" id="NF009374">
    <property type="entry name" value="PRK12737.1"/>
    <property type="match status" value="1"/>
</dbReference>
<dbReference type="RefSeq" id="WP_078001128.1">
    <property type="nucleotide sequence ID" value="NZ_MRUL01000001.1"/>
</dbReference>
<evidence type="ECO:0000256" key="2">
    <source>
        <dbReference type="ARBA" id="ARBA00012905"/>
    </source>
</evidence>
<feature type="binding site" evidence="10">
    <location>
        <position position="181"/>
    </location>
    <ligand>
        <name>Zn(2+)</name>
        <dbReference type="ChEBI" id="CHEBI:29105"/>
        <label>1</label>
        <note>catalytic</note>
    </ligand>
</feature>
<dbReference type="PANTHER" id="PTHR30304">
    <property type="entry name" value="D-TAGATOSE-1,6-BISPHOSPHATE ALDOLASE"/>
    <property type="match status" value="1"/>
</dbReference>
<dbReference type="InterPro" id="IPR000771">
    <property type="entry name" value="FBA_II"/>
</dbReference>
<evidence type="ECO:0000256" key="9">
    <source>
        <dbReference type="PIRSR" id="PIRSR001359-2"/>
    </source>
</evidence>
<dbReference type="CDD" id="cd00947">
    <property type="entry name" value="TBP_aldolase_IIB"/>
    <property type="match status" value="1"/>
</dbReference>
<dbReference type="SUPFAM" id="SSF51569">
    <property type="entry name" value="Aldolase"/>
    <property type="match status" value="1"/>
</dbReference>
<feature type="binding site" evidence="10">
    <location>
        <position position="105"/>
    </location>
    <ligand>
        <name>Zn(2+)</name>
        <dbReference type="ChEBI" id="CHEBI:29105"/>
        <label>2</label>
    </ligand>
</feature>
<evidence type="ECO:0000256" key="6">
    <source>
        <dbReference type="ARBA" id="ARBA00031246"/>
    </source>
</evidence>
<dbReference type="NCBIfam" id="TIGR01858">
    <property type="entry name" value="tag_bisphos_ald"/>
    <property type="match status" value="1"/>
</dbReference>
<name>A0A1S8YTM4_9GAMM</name>
<dbReference type="InterPro" id="IPR013785">
    <property type="entry name" value="Aldolase_TIM"/>
</dbReference>
<gene>
    <name evidence="11" type="ORF">BTJ39_02785</name>
</gene>
<evidence type="ECO:0000313" key="11">
    <source>
        <dbReference type="EMBL" id="OON42097.1"/>
    </source>
</evidence>
<keyword evidence="12" id="KW-1185">Reference proteome</keyword>
<dbReference type="Gene3D" id="3.20.20.70">
    <property type="entry name" value="Aldolase class I"/>
    <property type="match status" value="1"/>
</dbReference>
<dbReference type="EMBL" id="MRUL01000001">
    <property type="protein sequence ID" value="OON42097.1"/>
    <property type="molecule type" value="Genomic_DNA"/>
</dbReference>
<sequence>MQTLANTRDLLLNAQRGGYAVPAFNIHNLETMQVVAEIADKLQAPVIMAGTIGTFSYAGTDNIVAIAASLAQQYQRDLPVHLDHHETYDDIADKVERGVRSVMIDASHYPLEENIRRVKEVVQTSHRFGASVEAELGRLSGIEDDLVVDERDALYTNPEEARYFVDATGIDSLAIAIGTAHGMYKREPKLDFSRLEEVRNRVSLPLVLHGASGLPASAIRQAISLGICKVNVGTELKIAFSDGLKSFFQHHPQANDPRNYMPPAKAAMADVVAKVIDICGCAGKL</sequence>
<evidence type="ECO:0000256" key="3">
    <source>
        <dbReference type="ARBA" id="ARBA00022723"/>
    </source>
</evidence>
<feature type="binding site" evidence="9">
    <location>
        <begin position="210"/>
        <end position="212"/>
    </location>
    <ligand>
        <name>dihydroxyacetone phosphate</name>
        <dbReference type="ChEBI" id="CHEBI:57642"/>
    </ligand>
</feature>
<feature type="binding site" evidence="10">
    <location>
        <position position="209"/>
    </location>
    <ligand>
        <name>Zn(2+)</name>
        <dbReference type="ChEBI" id="CHEBI:29105"/>
        <label>1</label>
        <note>catalytic</note>
    </ligand>
</feature>
<dbReference type="NCBIfam" id="NF006626">
    <property type="entry name" value="PRK09195.1"/>
    <property type="match status" value="1"/>
</dbReference>
<dbReference type="EC" id="4.1.2.40" evidence="2"/>
<evidence type="ECO:0000256" key="7">
    <source>
        <dbReference type="ARBA" id="ARBA00032933"/>
    </source>
</evidence>
<dbReference type="NCBIfam" id="TIGR00167">
    <property type="entry name" value="cbbA"/>
    <property type="match status" value="1"/>
</dbReference>
<dbReference type="GO" id="GO:0005975">
    <property type="term" value="P:carbohydrate metabolic process"/>
    <property type="evidence" value="ECO:0007669"/>
    <property type="project" value="InterPro"/>
</dbReference>
<dbReference type="InterPro" id="IPR011288">
    <property type="entry name" value="TagBP_ald_KbaY/GatY"/>
</dbReference>
<feature type="binding site" evidence="9">
    <location>
        <begin position="231"/>
        <end position="234"/>
    </location>
    <ligand>
        <name>dihydroxyacetone phosphate</name>
        <dbReference type="ChEBI" id="CHEBI:57642"/>
    </ligand>
</feature>
<evidence type="ECO:0000256" key="1">
    <source>
        <dbReference type="ARBA" id="ARBA00005191"/>
    </source>
</evidence>
<protein>
    <recommendedName>
        <fullName evidence="2">tagatose-bisphosphate aldolase</fullName>
        <ecNumber evidence="2">4.1.2.40</ecNumber>
    </recommendedName>
    <alternativeName>
        <fullName evidence="7">D-tagatose-bisphosphate aldolase class II</fullName>
    </alternativeName>
    <alternativeName>
        <fullName evidence="6">Tagatose-bisphosphate aldolase</fullName>
    </alternativeName>
</protein>
<feature type="binding site" evidence="10">
    <location>
        <position position="84"/>
    </location>
    <ligand>
        <name>Zn(2+)</name>
        <dbReference type="ChEBI" id="CHEBI:29105"/>
        <label>1</label>
        <note>catalytic</note>
    </ligand>
</feature>
<keyword evidence="4 10" id="KW-0862">Zinc</keyword>
<dbReference type="STRING" id="1926881.BTJ39_02785"/>
<feature type="active site" description="Proton donor" evidence="8">
    <location>
        <position position="83"/>
    </location>
</feature>